<dbReference type="EMBL" id="MK072282">
    <property type="protein sequence ID" value="AYV81555.1"/>
    <property type="molecule type" value="Genomic_DNA"/>
</dbReference>
<sequence>MDGYSSLGVNQCIVGGVEIGHDHCTSLEVDEMPAARRWFGTRYFGF</sequence>
<reference evidence="1" key="1">
    <citation type="submission" date="2018-10" db="EMBL/GenBank/DDBJ databases">
        <title>Hidden diversity of soil giant viruses.</title>
        <authorList>
            <person name="Schulz F."/>
            <person name="Alteio L."/>
            <person name="Goudeau D."/>
            <person name="Ryan E.M."/>
            <person name="Malmstrom R.R."/>
            <person name="Blanchard J."/>
            <person name="Woyke T."/>
        </authorList>
    </citation>
    <scope>NUCLEOTIDE SEQUENCE</scope>
    <source>
        <strain evidence="1">HAV1</strain>
    </source>
</reference>
<name>A0A3G5A2X4_9VIRU</name>
<feature type="non-terminal residue" evidence="1">
    <location>
        <position position="46"/>
    </location>
</feature>
<organism evidence="1">
    <name type="scientific">Harvfovirus sp</name>
    <dbReference type="NCBI Taxonomy" id="2487768"/>
    <lineage>
        <taxon>Viruses</taxon>
        <taxon>Varidnaviria</taxon>
        <taxon>Bamfordvirae</taxon>
        <taxon>Nucleocytoviricota</taxon>
        <taxon>Megaviricetes</taxon>
        <taxon>Imitervirales</taxon>
        <taxon>Mimiviridae</taxon>
        <taxon>Klosneuvirinae</taxon>
    </lineage>
</organism>
<protein>
    <submittedName>
        <fullName evidence="1">Uncharacterized protein</fullName>
    </submittedName>
</protein>
<accession>A0A3G5A2X4</accession>
<evidence type="ECO:0000313" key="1">
    <source>
        <dbReference type="EMBL" id="AYV81555.1"/>
    </source>
</evidence>
<gene>
    <name evidence="1" type="ORF">Harvfovirus40_18</name>
</gene>
<proteinExistence type="predicted"/>